<evidence type="ECO:0000313" key="2">
    <source>
        <dbReference type="Proteomes" id="UP000002762"/>
    </source>
</evidence>
<sequence length="61" mass="7507">MKRWRDQYAFKLRDVIICAEQSFYSLRVGLWLEYRYYIKAMYMIQSPICPNAARLVKERSH</sequence>
<proteinExistence type="predicted"/>
<dbReference type="Proteomes" id="UP000002762">
    <property type="component" value="Unassembled WGS sequence"/>
</dbReference>
<keyword evidence="2" id="KW-1185">Reference proteome</keyword>
<dbReference type="GeneID" id="19890235"/>
<accession>J4KMG2</accession>
<reference evidence="1 2" key="1">
    <citation type="journal article" date="2012" name="Sci. Rep.">
        <title>Genomic perspectives on the evolution of fungal entomopathogenicity in Beauveria bassiana.</title>
        <authorList>
            <person name="Xiao G."/>
            <person name="Ying S.H."/>
            <person name="Zheng P."/>
            <person name="Wang Z.L."/>
            <person name="Zhang S."/>
            <person name="Xie X.Q."/>
            <person name="Shang Y."/>
            <person name="St Leger R.J."/>
            <person name="Zhao G.P."/>
            <person name="Wang C."/>
            <person name="Feng M.G."/>
        </authorList>
    </citation>
    <scope>NUCLEOTIDE SEQUENCE [LARGE SCALE GENOMIC DNA]</scope>
    <source>
        <strain evidence="1 2">ARSEF 2860</strain>
    </source>
</reference>
<gene>
    <name evidence="1" type="ORF">BBA_07223</name>
</gene>
<evidence type="ECO:0000313" key="1">
    <source>
        <dbReference type="EMBL" id="EJP63899.1"/>
    </source>
</evidence>
<protein>
    <submittedName>
        <fullName evidence="1">Uncharacterized protein</fullName>
    </submittedName>
</protein>
<dbReference type="HOGENOM" id="CLU_2922274_0_0_1"/>
<dbReference type="RefSeq" id="XP_008600542.1">
    <property type="nucleotide sequence ID" value="XM_008602320.1"/>
</dbReference>
<organism evidence="1 2">
    <name type="scientific">Beauveria bassiana (strain ARSEF 2860)</name>
    <name type="common">White muscardine disease fungus</name>
    <name type="synonym">Tritirachium shiotae</name>
    <dbReference type="NCBI Taxonomy" id="655819"/>
    <lineage>
        <taxon>Eukaryota</taxon>
        <taxon>Fungi</taxon>
        <taxon>Dikarya</taxon>
        <taxon>Ascomycota</taxon>
        <taxon>Pezizomycotina</taxon>
        <taxon>Sordariomycetes</taxon>
        <taxon>Hypocreomycetidae</taxon>
        <taxon>Hypocreales</taxon>
        <taxon>Cordycipitaceae</taxon>
        <taxon>Beauveria</taxon>
    </lineage>
</organism>
<dbReference type="EMBL" id="JH725172">
    <property type="protein sequence ID" value="EJP63899.1"/>
    <property type="molecule type" value="Genomic_DNA"/>
</dbReference>
<dbReference type="InParanoid" id="J4KMG2"/>
<name>J4KMG2_BEAB2</name>
<dbReference type="AlphaFoldDB" id="J4KMG2"/>